<dbReference type="AlphaFoldDB" id="C6M9H1"/>
<dbReference type="Proteomes" id="UP000005365">
    <property type="component" value="Unassembled WGS sequence"/>
</dbReference>
<dbReference type="RefSeq" id="WP_003761258.1">
    <property type="nucleotide sequence ID" value="NZ_ACKO02000028.1"/>
</dbReference>
<protein>
    <submittedName>
        <fullName evidence="1">Uncharacterized protein</fullName>
    </submittedName>
</protein>
<comment type="caution">
    <text evidence="1">The sequence shown here is derived from an EMBL/GenBank/DDBJ whole genome shotgun (WGS) entry which is preliminary data.</text>
</comment>
<keyword evidence="2" id="KW-1185">Reference proteome</keyword>
<sequence>MMKTKKWNWIPTIKINELHFDKIYPDYKKILDELNANIFSENEDIYDSFIFEENGINSLIYFEKNGQFAGMELKNNLFYKDINLIGKDIEEIKKIFGYDSLVLDKYDSVDCDDIRAIFWFENNKVESVTVY</sequence>
<dbReference type="EMBL" id="ACKO02000028">
    <property type="protein sequence ID" value="EET43045.1"/>
    <property type="molecule type" value="Genomic_DNA"/>
</dbReference>
<reference evidence="1" key="1">
    <citation type="submission" date="2009-07" db="EMBL/GenBank/DDBJ databases">
        <authorList>
            <person name="Weinstock G."/>
            <person name="Sodergren E."/>
            <person name="Clifton S."/>
            <person name="Fulton L."/>
            <person name="Fulton B."/>
            <person name="Courtney L."/>
            <person name="Fronick C."/>
            <person name="Harrison M."/>
            <person name="Strong C."/>
            <person name="Farmer C."/>
            <person name="Delahaunty K."/>
            <person name="Markovic C."/>
            <person name="Hall O."/>
            <person name="Minx P."/>
            <person name="Tomlinson C."/>
            <person name="Mitreva M."/>
            <person name="Nelson J."/>
            <person name="Hou S."/>
            <person name="Wollam A."/>
            <person name="Pepin K.H."/>
            <person name="Johnson M."/>
            <person name="Bhonagiri V."/>
            <person name="Nash W.E."/>
            <person name="Warren W."/>
            <person name="Chinwalla A."/>
            <person name="Mardis E.R."/>
            <person name="Wilson R.K."/>
        </authorList>
    </citation>
    <scope>NUCLEOTIDE SEQUENCE [LARGE SCALE GENOMIC DNA]</scope>
    <source>
        <strain evidence="1">ATCC 29256</strain>
    </source>
</reference>
<evidence type="ECO:0000313" key="1">
    <source>
        <dbReference type="EMBL" id="EET43045.1"/>
    </source>
</evidence>
<name>C6M9H1_NEISI</name>
<evidence type="ECO:0000313" key="2">
    <source>
        <dbReference type="Proteomes" id="UP000005365"/>
    </source>
</evidence>
<gene>
    <name evidence="1" type="ORF">NEISICOT_03190</name>
</gene>
<proteinExistence type="predicted"/>
<organism evidence="1 2">
    <name type="scientific">Neisseria sicca ATCC 29256</name>
    <dbReference type="NCBI Taxonomy" id="547045"/>
    <lineage>
        <taxon>Bacteria</taxon>
        <taxon>Pseudomonadati</taxon>
        <taxon>Pseudomonadota</taxon>
        <taxon>Betaproteobacteria</taxon>
        <taxon>Neisseriales</taxon>
        <taxon>Neisseriaceae</taxon>
        <taxon>Neisseria</taxon>
    </lineage>
</organism>
<accession>C6M9H1</accession>